<feature type="domain" description="Ig-like" evidence="10">
    <location>
        <begin position="124"/>
        <end position="202"/>
    </location>
</feature>
<feature type="domain" description="Ig-like" evidence="10">
    <location>
        <begin position="21"/>
        <end position="114"/>
    </location>
</feature>
<dbReference type="InterPro" id="IPR003599">
    <property type="entry name" value="Ig_sub"/>
</dbReference>
<evidence type="ECO:0000259" key="9">
    <source>
        <dbReference type="PROSITE" id="PS50188"/>
    </source>
</evidence>
<name>G3TVJ1_LOXAF</name>
<evidence type="ECO:0000259" key="10">
    <source>
        <dbReference type="PROSITE" id="PS50835"/>
    </source>
</evidence>
<dbReference type="InterPro" id="IPR053896">
    <property type="entry name" value="BTN3A2-like_Ig-C"/>
</dbReference>
<dbReference type="SMART" id="SM00449">
    <property type="entry name" value="SPRY"/>
    <property type="match status" value="1"/>
</dbReference>
<dbReference type="InterPro" id="IPR013320">
    <property type="entry name" value="ConA-like_dom_sf"/>
</dbReference>
<organism evidence="11 12">
    <name type="scientific">Loxodonta africana</name>
    <name type="common">African elephant</name>
    <dbReference type="NCBI Taxonomy" id="9785"/>
    <lineage>
        <taxon>Eukaryota</taxon>
        <taxon>Metazoa</taxon>
        <taxon>Chordata</taxon>
        <taxon>Craniata</taxon>
        <taxon>Vertebrata</taxon>
        <taxon>Euteleostomi</taxon>
        <taxon>Mammalia</taxon>
        <taxon>Eutheria</taxon>
        <taxon>Afrotheria</taxon>
        <taxon>Proboscidea</taxon>
        <taxon>Elephantidae</taxon>
        <taxon>Loxodonta</taxon>
    </lineage>
</organism>
<dbReference type="SUPFAM" id="SSF48726">
    <property type="entry name" value="Immunoglobulin"/>
    <property type="match status" value="2"/>
</dbReference>
<dbReference type="PROSITE" id="PS50188">
    <property type="entry name" value="B302_SPRY"/>
    <property type="match status" value="1"/>
</dbReference>
<dbReference type="SMART" id="SM00409">
    <property type="entry name" value="IG"/>
    <property type="match status" value="1"/>
</dbReference>
<dbReference type="Pfam" id="PF22705">
    <property type="entry name" value="C2-set_3"/>
    <property type="match status" value="1"/>
</dbReference>
<dbReference type="Pfam" id="PF00622">
    <property type="entry name" value="SPRY"/>
    <property type="match status" value="1"/>
</dbReference>
<feature type="transmembrane region" description="Helical" evidence="8">
    <location>
        <begin position="414"/>
        <end position="432"/>
    </location>
</feature>
<dbReference type="InterPro" id="IPR050504">
    <property type="entry name" value="IgSF_BTN/MOG"/>
</dbReference>
<keyword evidence="6 8" id="KW-0472">Membrane</keyword>
<evidence type="ECO:0000313" key="12">
    <source>
        <dbReference type="Proteomes" id="UP000007646"/>
    </source>
</evidence>
<reference evidence="11" key="3">
    <citation type="submission" date="2025-09" db="UniProtKB">
        <authorList>
            <consortium name="Ensembl"/>
        </authorList>
    </citation>
    <scope>IDENTIFICATION</scope>
    <source>
        <strain evidence="11">Isolate ISIS603380</strain>
    </source>
</reference>
<dbReference type="AlphaFoldDB" id="G3TVJ1"/>
<keyword evidence="12" id="KW-1185">Reference proteome</keyword>
<accession>G3TVJ1</accession>
<dbReference type="PANTHER" id="PTHR24100:SF64">
    <property type="entry name" value="BUTYROPHILIN, SUBFAMILY 3, MEMBER A3-RELATED"/>
    <property type="match status" value="1"/>
</dbReference>
<evidence type="ECO:0000256" key="3">
    <source>
        <dbReference type="ARBA" id="ARBA00022692"/>
    </source>
</evidence>
<evidence type="ECO:0000256" key="2">
    <source>
        <dbReference type="ARBA" id="ARBA00007591"/>
    </source>
</evidence>
<dbReference type="InterPro" id="IPR013783">
    <property type="entry name" value="Ig-like_fold"/>
</dbReference>
<keyword evidence="5 8" id="KW-1133">Transmembrane helix</keyword>
<keyword evidence="3 8" id="KW-0812">Transmembrane</keyword>
<dbReference type="Gene3D" id="2.60.40.10">
    <property type="entry name" value="Immunoglobulins"/>
    <property type="match status" value="2"/>
</dbReference>
<evidence type="ECO:0000313" key="11">
    <source>
        <dbReference type="Ensembl" id="ENSLAFP00000019599.1"/>
    </source>
</evidence>
<dbReference type="InterPro" id="IPR013106">
    <property type="entry name" value="Ig_V-set"/>
</dbReference>
<dbReference type="Pfam" id="PF07686">
    <property type="entry name" value="V-set"/>
    <property type="match status" value="1"/>
</dbReference>
<protein>
    <recommendedName>
        <fullName evidence="13">Butyrophilin subfamily 1 member A1</fullName>
    </recommendedName>
</protein>
<keyword evidence="7" id="KW-0393">Immunoglobulin domain</keyword>
<evidence type="ECO:0000256" key="4">
    <source>
        <dbReference type="ARBA" id="ARBA00022729"/>
    </source>
</evidence>
<dbReference type="InterPro" id="IPR036179">
    <property type="entry name" value="Ig-like_dom_sf"/>
</dbReference>
<reference evidence="11 12" key="1">
    <citation type="submission" date="2009-06" db="EMBL/GenBank/DDBJ databases">
        <title>The Genome Sequence of Loxodonta africana (African elephant).</title>
        <authorList>
            <person name="Di Palma F."/>
            <person name="Heiman D."/>
            <person name="Young S."/>
            <person name="Johnson J."/>
            <person name="Lander E.S."/>
            <person name="Lindblad-Toh K."/>
        </authorList>
    </citation>
    <scope>NUCLEOTIDE SEQUENCE [LARGE SCALE GENOMIC DNA]</scope>
    <source>
        <strain evidence="11 12">Isolate ISIS603380</strain>
    </source>
</reference>
<dbReference type="PRINTS" id="PR01407">
    <property type="entry name" value="BUTYPHLNCDUF"/>
</dbReference>
<dbReference type="Ensembl" id="ENSLAFT00000031688.1">
    <property type="protein sequence ID" value="ENSLAFP00000019599.1"/>
    <property type="gene ID" value="ENSLAFG00000026734.1"/>
</dbReference>
<feature type="domain" description="B30.2/SPRY" evidence="9">
    <location>
        <begin position="260"/>
        <end position="448"/>
    </location>
</feature>
<comment type="subcellular location">
    <subcellularLocation>
        <location evidence="1">Membrane</location>
        <topology evidence="1">Single-pass type I membrane protein</topology>
    </subcellularLocation>
</comment>
<dbReference type="Gene3D" id="2.60.120.920">
    <property type="match status" value="1"/>
</dbReference>
<dbReference type="GO" id="GO:0050852">
    <property type="term" value="P:T cell receptor signaling pathway"/>
    <property type="evidence" value="ECO:0007669"/>
    <property type="project" value="TreeGrafter"/>
</dbReference>
<dbReference type="GeneTree" id="ENSGT00940000162450"/>
<dbReference type="InterPro" id="IPR043136">
    <property type="entry name" value="B30.2/SPRY_sf"/>
</dbReference>
<evidence type="ECO:0000256" key="1">
    <source>
        <dbReference type="ARBA" id="ARBA00004479"/>
    </source>
</evidence>
<keyword evidence="4" id="KW-0732">Signal</keyword>
<feature type="transmembrane region" description="Helical" evidence="8">
    <location>
        <begin position="217"/>
        <end position="236"/>
    </location>
</feature>
<dbReference type="PANTHER" id="PTHR24100">
    <property type="entry name" value="BUTYROPHILIN"/>
    <property type="match status" value="1"/>
</dbReference>
<sequence length="454" mass="51228">LLSTDEFLVIGPRDPIVAVLGEETILPCFLSQAENAENMELRWLCSRFLEAVFIYQNQQKEEEMPQYARWASPVSVFLTRGEAAVHIDKVQVSDDGLYTCSFKKGDYYEEATLEVKVAVVGCGPQVLMEGQEEDGVHVACRASGWFPKPQVQWRDRSEAHAQDADGLFRLEASVVVRDSSVGNVTCSILNPILGQEKVKAIFIPESFFPQASSWKPAFAVSLMVLVVLIFGAGYFLKKEYLTQVQALKARDQREKVYKAARRKAQLNVVWQKKQLKAWSVTLDPRSACSNLVISQEKTSLTLKDGCVYGNNNTCSVLGREGITSGRCYREVEVGNEERGIWALGICREDANRSYGIIKSPENGFWVMERWMDKFYACTTTRLLITVWQFPHRVAFLDYDNGYVSFYNLTDGSHIFSYLSISFTGTLFPYFMLMSGNMSLTICSSSYGLKELPLP</sequence>
<dbReference type="InterPro" id="IPR003877">
    <property type="entry name" value="SPRY_dom"/>
</dbReference>
<reference evidence="11" key="2">
    <citation type="submission" date="2025-08" db="UniProtKB">
        <authorList>
            <consortium name="Ensembl"/>
        </authorList>
    </citation>
    <scope>IDENTIFICATION</scope>
    <source>
        <strain evidence="11">Isolate ISIS603380</strain>
    </source>
</reference>
<dbReference type="InterPro" id="IPR007110">
    <property type="entry name" value="Ig-like_dom"/>
</dbReference>
<comment type="similarity">
    <text evidence="2">Belongs to the immunoglobulin superfamily. BTN/MOG family.</text>
</comment>
<dbReference type="InterPro" id="IPR003879">
    <property type="entry name" value="Butyrophylin_SPRY"/>
</dbReference>
<proteinExistence type="inferred from homology"/>
<dbReference type="FunFam" id="2.60.40.10:FF:000088">
    <property type="entry name" value="Butyrophilin subfamily 1 member A1"/>
    <property type="match status" value="1"/>
</dbReference>
<evidence type="ECO:0000256" key="7">
    <source>
        <dbReference type="ARBA" id="ARBA00023319"/>
    </source>
</evidence>
<dbReference type="GO" id="GO:0005102">
    <property type="term" value="F:signaling receptor binding"/>
    <property type="evidence" value="ECO:0007669"/>
    <property type="project" value="TreeGrafter"/>
</dbReference>
<evidence type="ECO:0000256" key="5">
    <source>
        <dbReference type="ARBA" id="ARBA00022989"/>
    </source>
</evidence>
<evidence type="ECO:0000256" key="8">
    <source>
        <dbReference type="SAM" id="Phobius"/>
    </source>
</evidence>
<dbReference type="GO" id="GO:0009897">
    <property type="term" value="C:external side of plasma membrane"/>
    <property type="evidence" value="ECO:0007669"/>
    <property type="project" value="TreeGrafter"/>
</dbReference>
<dbReference type="FunFam" id="2.60.40.10:FF:000208">
    <property type="entry name" value="Butyrophilin subfamily 1 member A1"/>
    <property type="match status" value="1"/>
</dbReference>
<dbReference type="HOGENOM" id="CLU_013137_22_2_1"/>
<evidence type="ECO:0008006" key="13">
    <source>
        <dbReference type="Google" id="ProtNLM"/>
    </source>
</evidence>
<dbReference type="SUPFAM" id="SSF49899">
    <property type="entry name" value="Concanavalin A-like lectins/glucanases"/>
    <property type="match status" value="1"/>
</dbReference>
<dbReference type="GO" id="GO:0001817">
    <property type="term" value="P:regulation of cytokine production"/>
    <property type="evidence" value="ECO:0007669"/>
    <property type="project" value="TreeGrafter"/>
</dbReference>
<dbReference type="InterPro" id="IPR001870">
    <property type="entry name" value="B30.2/SPRY"/>
</dbReference>
<evidence type="ECO:0000256" key="6">
    <source>
        <dbReference type="ARBA" id="ARBA00023136"/>
    </source>
</evidence>
<dbReference type="Proteomes" id="UP000007646">
    <property type="component" value="Unassembled WGS sequence"/>
</dbReference>
<dbReference type="PROSITE" id="PS50835">
    <property type="entry name" value="IG_LIKE"/>
    <property type="match status" value="2"/>
</dbReference>